<evidence type="ECO:0000313" key="3">
    <source>
        <dbReference type="Proteomes" id="UP000183894"/>
    </source>
</evidence>
<accession>A0A1H7I3I5</accession>
<gene>
    <name evidence="2" type="ORF">SAMN04488691_101775</name>
</gene>
<proteinExistence type="predicted"/>
<sequence length="81" mass="8907">MSIPALQRTVRRGFALVILQLGVMSEQLFSIQRTDETIATFVTLPLVLGAVLYLLVSVVRQSGVLTPPADEKTPHREESDS</sequence>
<feature type="transmembrane region" description="Helical" evidence="1">
    <location>
        <begin position="12"/>
        <end position="31"/>
    </location>
</feature>
<keyword evidence="1" id="KW-1133">Transmembrane helix</keyword>
<evidence type="ECO:0000256" key="1">
    <source>
        <dbReference type="SAM" id="Phobius"/>
    </source>
</evidence>
<dbReference type="AlphaFoldDB" id="A0A1H7I3I5"/>
<keyword evidence="1" id="KW-0812">Transmembrane</keyword>
<evidence type="ECO:0000313" key="2">
    <source>
        <dbReference type="EMBL" id="SEK57081.1"/>
    </source>
</evidence>
<keyword evidence="1" id="KW-0472">Membrane</keyword>
<feature type="transmembrane region" description="Helical" evidence="1">
    <location>
        <begin position="37"/>
        <end position="56"/>
    </location>
</feature>
<dbReference type="Proteomes" id="UP000183894">
    <property type="component" value="Unassembled WGS sequence"/>
</dbReference>
<reference evidence="2 3" key="1">
    <citation type="submission" date="2016-10" db="EMBL/GenBank/DDBJ databases">
        <authorList>
            <person name="de Groot N.N."/>
        </authorList>
    </citation>
    <scope>NUCLEOTIDE SEQUENCE [LARGE SCALE GENOMIC DNA]</scope>
    <source>
        <strain evidence="2 3">CDM_5</strain>
    </source>
</reference>
<dbReference type="RefSeq" id="WP_074792176.1">
    <property type="nucleotide sequence ID" value="NZ_FOAD01000001.1"/>
</dbReference>
<organism evidence="2 3">
    <name type="scientific">Haloferax larsenii</name>
    <dbReference type="NCBI Taxonomy" id="302484"/>
    <lineage>
        <taxon>Archaea</taxon>
        <taxon>Methanobacteriati</taxon>
        <taxon>Methanobacteriota</taxon>
        <taxon>Stenosarchaea group</taxon>
        <taxon>Halobacteria</taxon>
        <taxon>Halobacteriales</taxon>
        <taxon>Haloferacaceae</taxon>
        <taxon>Haloferax</taxon>
    </lineage>
</organism>
<name>A0A1H7I3I5_HALLR</name>
<dbReference type="EMBL" id="FOAD01000001">
    <property type="protein sequence ID" value="SEK57081.1"/>
    <property type="molecule type" value="Genomic_DNA"/>
</dbReference>
<protein>
    <submittedName>
        <fullName evidence="2">Uncharacterized protein</fullName>
    </submittedName>
</protein>
<dbReference type="OrthoDB" id="383707at2157"/>